<proteinExistence type="predicted"/>
<dbReference type="Pfam" id="PF01966">
    <property type="entry name" value="HD"/>
    <property type="match status" value="1"/>
</dbReference>
<dbReference type="InterPro" id="IPR006674">
    <property type="entry name" value="HD_domain"/>
</dbReference>
<keyword evidence="3" id="KW-1185">Reference proteome</keyword>
<comment type="caution">
    <text evidence="2">The sequence shown here is derived from an EMBL/GenBank/DDBJ whole genome shotgun (WGS) entry which is preliminary data.</text>
</comment>
<dbReference type="InterPro" id="IPR003607">
    <property type="entry name" value="HD/PDEase_dom"/>
</dbReference>
<evidence type="ECO:0000313" key="3">
    <source>
        <dbReference type="Proteomes" id="UP000216339"/>
    </source>
</evidence>
<reference evidence="2 3" key="1">
    <citation type="submission" date="2016-11" db="EMBL/GenBank/DDBJ databases">
        <title>Study of marine rhodopsin-containing bacteria.</title>
        <authorList>
            <person name="Yoshizawa S."/>
            <person name="Kumagai Y."/>
            <person name="Kogure K."/>
        </authorList>
    </citation>
    <scope>NUCLEOTIDE SEQUENCE [LARGE SCALE GENOMIC DNA]</scope>
    <source>
        <strain evidence="2 3">SAORIC-28</strain>
    </source>
</reference>
<dbReference type="EMBL" id="MQWD01000001">
    <property type="protein sequence ID" value="PAP76223.1"/>
    <property type="molecule type" value="Genomic_DNA"/>
</dbReference>
<dbReference type="InterPro" id="IPR006675">
    <property type="entry name" value="HDIG_dom"/>
</dbReference>
<evidence type="ECO:0000313" key="2">
    <source>
        <dbReference type="EMBL" id="PAP76223.1"/>
    </source>
</evidence>
<evidence type="ECO:0000259" key="1">
    <source>
        <dbReference type="SMART" id="SM00471"/>
    </source>
</evidence>
<dbReference type="SMART" id="SM00471">
    <property type="entry name" value="HDc"/>
    <property type="match status" value="1"/>
</dbReference>
<dbReference type="PANTHER" id="PTHR38659">
    <property type="entry name" value="METAL-DEPENDENT PHOSPHOHYDROLASE"/>
    <property type="match status" value="1"/>
</dbReference>
<keyword evidence="2" id="KW-0378">Hydrolase</keyword>
<accession>A0A271IYC8</accession>
<dbReference type="PANTHER" id="PTHR38659:SF2">
    <property type="entry name" value="HDIG DOMAIN PROTEIN"/>
    <property type="match status" value="1"/>
</dbReference>
<name>A0A271IYC8_9BACT</name>
<feature type="domain" description="HD/PDEase" evidence="1">
    <location>
        <begin position="16"/>
        <end position="123"/>
    </location>
</feature>
<dbReference type="RefSeq" id="WP_095509872.1">
    <property type="nucleotide sequence ID" value="NZ_MQWD01000001.1"/>
</dbReference>
<dbReference type="Proteomes" id="UP000216339">
    <property type="component" value="Unassembled WGS sequence"/>
</dbReference>
<dbReference type="AlphaFoldDB" id="A0A271IYC8"/>
<gene>
    <name evidence="2" type="ORF">BSZ37_07085</name>
</gene>
<organism evidence="2 3">
    <name type="scientific">Rubrivirga marina</name>
    <dbReference type="NCBI Taxonomy" id="1196024"/>
    <lineage>
        <taxon>Bacteria</taxon>
        <taxon>Pseudomonadati</taxon>
        <taxon>Rhodothermota</taxon>
        <taxon>Rhodothermia</taxon>
        <taxon>Rhodothermales</taxon>
        <taxon>Rubricoccaceae</taxon>
        <taxon>Rubrivirga</taxon>
    </lineage>
</organism>
<sequence>MPTYDDALALFHEWTETDSLRRHGYAVEVAMAEMARRRGGDVEAWRMAGLLHDLDYEKHPSLDEHPTVGVAELERLGYPEEIRTAILGHAPYLGVPRETDLAKALFAVDELAGFVTAVAHVRPTGLDGMTVNSVKKKLKDKRFAAAVSREDIQQGAEELGLDLGELIQIVIDGMAKEASRLGFA</sequence>
<protein>
    <submittedName>
        <fullName evidence="2">HAD family hydrolase</fullName>
    </submittedName>
</protein>
<dbReference type="OrthoDB" id="9801160at2"/>
<dbReference type="GO" id="GO:0016787">
    <property type="term" value="F:hydrolase activity"/>
    <property type="evidence" value="ECO:0007669"/>
    <property type="project" value="UniProtKB-KW"/>
</dbReference>
<dbReference type="NCBIfam" id="TIGR00277">
    <property type="entry name" value="HDIG"/>
    <property type="match status" value="1"/>
</dbReference>
<dbReference type="SUPFAM" id="SSF109604">
    <property type="entry name" value="HD-domain/PDEase-like"/>
    <property type="match status" value="1"/>
</dbReference>
<dbReference type="Gene3D" id="1.10.3210.10">
    <property type="entry name" value="Hypothetical protein af1432"/>
    <property type="match status" value="1"/>
</dbReference>